<accession>A0A0K2T453</accession>
<dbReference type="EMBL" id="HACA01003219">
    <property type="protein sequence ID" value="CDW20580.1"/>
    <property type="molecule type" value="Transcribed_RNA"/>
</dbReference>
<proteinExistence type="predicted"/>
<keyword evidence="1" id="KW-0472">Membrane</keyword>
<feature type="non-terminal residue" evidence="2">
    <location>
        <position position="1"/>
    </location>
</feature>
<reference evidence="2" key="1">
    <citation type="submission" date="2014-05" db="EMBL/GenBank/DDBJ databases">
        <authorList>
            <person name="Chronopoulou M."/>
        </authorList>
    </citation>
    <scope>NUCLEOTIDE SEQUENCE</scope>
    <source>
        <tissue evidence="2">Whole organism</tissue>
    </source>
</reference>
<protein>
    <submittedName>
        <fullName evidence="2">Uncharacterized protein</fullName>
    </submittedName>
</protein>
<keyword evidence="1" id="KW-1133">Transmembrane helix</keyword>
<evidence type="ECO:0000313" key="2">
    <source>
        <dbReference type="EMBL" id="CDW20580.1"/>
    </source>
</evidence>
<sequence>RLDNPIRSSTHPLLQTRLDRVFQYFLYVVYQICQHIGTFLFDLYSPRA</sequence>
<name>A0A0K2T453_LEPSM</name>
<organism evidence="2">
    <name type="scientific">Lepeophtheirus salmonis</name>
    <name type="common">Salmon louse</name>
    <name type="synonym">Caligus salmonis</name>
    <dbReference type="NCBI Taxonomy" id="72036"/>
    <lineage>
        <taxon>Eukaryota</taxon>
        <taxon>Metazoa</taxon>
        <taxon>Ecdysozoa</taxon>
        <taxon>Arthropoda</taxon>
        <taxon>Crustacea</taxon>
        <taxon>Multicrustacea</taxon>
        <taxon>Hexanauplia</taxon>
        <taxon>Copepoda</taxon>
        <taxon>Siphonostomatoida</taxon>
        <taxon>Caligidae</taxon>
        <taxon>Lepeophtheirus</taxon>
    </lineage>
</organism>
<feature type="transmembrane region" description="Helical" evidence="1">
    <location>
        <begin position="21"/>
        <end position="41"/>
    </location>
</feature>
<keyword evidence="1" id="KW-0812">Transmembrane</keyword>
<dbReference type="AlphaFoldDB" id="A0A0K2T453"/>
<evidence type="ECO:0000256" key="1">
    <source>
        <dbReference type="SAM" id="Phobius"/>
    </source>
</evidence>